<gene>
    <name evidence="1" type="ORF">M378DRAFT_579427</name>
</gene>
<proteinExistence type="predicted"/>
<keyword evidence="2" id="KW-1185">Reference proteome</keyword>
<dbReference type="AlphaFoldDB" id="A0A0C2SMZ2"/>
<evidence type="ECO:0000313" key="2">
    <source>
        <dbReference type="Proteomes" id="UP000054549"/>
    </source>
</evidence>
<name>A0A0C2SMZ2_AMAMK</name>
<organism evidence="1 2">
    <name type="scientific">Amanita muscaria (strain Koide BX008)</name>
    <dbReference type="NCBI Taxonomy" id="946122"/>
    <lineage>
        <taxon>Eukaryota</taxon>
        <taxon>Fungi</taxon>
        <taxon>Dikarya</taxon>
        <taxon>Basidiomycota</taxon>
        <taxon>Agaricomycotina</taxon>
        <taxon>Agaricomycetes</taxon>
        <taxon>Agaricomycetidae</taxon>
        <taxon>Agaricales</taxon>
        <taxon>Pluteineae</taxon>
        <taxon>Amanitaceae</taxon>
        <taxon>Amanita</taxon>
    </lineage>
</organism>
<dbReference type="Proteomes" id="UP000054549">
    <property type="component" value="Unassembled WGS sequence"/>
</dbReference>
<dbReference type="InParanoid" id="A0A0C2SMZ2"/>
<reference evidence="1 2" key="1">
    <citation type="submission" date="2014-04" db="EMBL/GenBank/DDBJ databases">
        <title>Evolutionary Origins and Diversification of the Mycorrhizal Mutualists.</title>
        <authorList>
            <consortium name="DOE Joint Genome Institute"/>
            <consortium name="Mycorrhizal Genomics Consortium"/>
            <person name="Kohler A."/>
            <person name="Kuo A."/>
            <person name="Nagy L.G."/>
            <person name="Floudas D."/>
            <person name="Copeland A."/>
            <person name="Barry K.W."/>
            <person name="Cichocki N."/>
            <person name="Veneault-Fourrey C."/>
            <person name="LaButti K."/>
            <person name="Lindquist E.A."/>
            <person name="Lipzen A."/>
            <person name="Lundell T."/>
            <person name="Morin E."/>
            <person name="Murat C."/>
            <person name="Riley R."/>
            <person name="Ohm R."/>
            <person name="Sun H."/>
            <person name="Tunlid A."/>
            <person name="Henrissat B."/>
            <person name="Grigoriev I.V."/>
            <person name="Hibbett D.S."/>
            <person name="Martin F."/>
        </authorList>
    </citation>
    <scope>NUCLEOTIDE SEQUENCE [LARGE SCALE GENOMIC DNA]</scope>
    <source>
        <strain evidence="1 2">Koide BX008</strain>
    </source>
</reference>
<sequence>MAMPGYMQTWFELHVALEQVLSFSRPRSSLRCTIRQIRRMGVDERQISWRATWFIERRRICAYRGSCMQAPKYIGPFRISCVASPGSPHPLKLPKGLKARGISLLRRHIQTTMPSPLDSRSGVLIEYSRILAETFEVQWTTDGVTWVPYVELRALAVLDKVTELAGWPRDGADPLK</sequence>
<dbReference type="EMBL" id="KN818248">
    <property type="protein sequence ID" value="KIL64580.1"/>
    <property type="molecule type" value="Genomic_DNA"/>
</dbReference>
<protein>
    <submittedName>
        <fullName evidence="1">Uncharacterized protein</fullName>
    </submittedName>
</protein>
<evidence type="ECO:0000313" key="1">
    <source>
        <dbReference type="EMBL" id="KIL64580.1"/>
    </source>
</evidence>
<dbReference type="HOGENOM" id="CLU_1524744_0_0_1"/>
<accession>A0A0C2SMZ2</accession>